<proteinExistence type="predicted"/>
<organism evidence="2 3">
    <name type="scientific">Clostridium sulfidigenes</name>
    <dbReference type="NCBI Taxonomy" id="318464"/>
    <lineage>
        <taxon>Bacteria</taxon>
        <taxon>Bacillati</taxon>
        <taxon>Bacillota</taxon>
        <taxon>Clostridia</taxon>
        <taxon>Eubacteriales</taxon>
        <taxon>Clostridiaceae</taxon>
        <taxon>Clostridium</taxon>
    </lineage>
</organism>
<keyword evidence="1" id="KW-0472">Membrane</keyword>
<dbReference type="eggNOG" id="ENOG5033J8P">
    <property type="taxonomic scope" value="Bacteria"/>
</dbReference>
<keyword evidence="1" id="KW-1133">Transmembrane helix</keyword>
<accession>A0A084JDJ2</accession>
<protein>
    <submittedName>
        <fullName evidence="2">Uncharacterized protein</fullName>
    </submittedName>
</protein>
<dbReference type="AlphaFoldDB" id="A0A084JDJ2"/>
<comment type="caution">
    <text evidence="2">The sequence shown here is derived from an EMBL/GenBank/DDBJ whole genome shotgun (WGS) entry which is preliminary data.</text>
</comment>
<evidence type="ECO:0000256" key="1">
    <source>
        <dbReference type="SAM" id="Phobius"/>
    </source>
</evidence>
<dbReference type="EMBL" id="JPMD01000015">
    <property type="protein sequence ID" value="KEZ87026.1"/>
    <property type="molecule type" value="Genomic_DNA"/>
</dbReference>
<dbReference type="STRING" id="318464.IO99_07185"/>
<keyword evidence="1" id="KW-0812">Transmembrane</keyword>
<evidence type="ECO:0000313" key="2">
    <source>
        <dbReference type="EMBL" id="KEZ87026.1"/>
    </source>
</evidence>
<feature type="transmembrane region" description="Helical" evidence="1">
    <location>
        <begin position="82"/>
        <end position="100"/>
    </location>
</feature>
<evidence type="ECO:0000313" key="3">
    <source>
        <dbReference type="Proteomes" id="UP000028542"/>
    </source>
</evidence>
<name>A0A084JDJ2_9CLOT</name>
<sequence>MINNKNNEVKLNPLEKQVEEINEWQKNANNPGYFIGSGKAPLPIKNILKSPIIMLIIGFIFAIPIIFSLVKSFSIETIFNNVVIITISIILITGGIIRLLNKG</sequence>
<reference evidence="2 3" key="1">
    <citation type="submission" date="2014-07" db="EMBL/GenBank/DDBJ databases">
        <title>Draft genome of Clostridium sulfidigenes 113A isolated from sediments associated with methane hydrate from Krishna Godavari basin.</title>
        <authorList>
            <person name="Honkalas V.S."/>
            <person name="Dabir A.P."/>
            <person name="Arora P."/>
            <person name="Dhakephalkar P.K."/>
        </authorList>
    </citation>
    <scope>NUCLEOTIDE SEQUENCE [LARGE SCALE GENOMIC DNA]</scope>
    <source>
        <strain evidence="2 3">113A</strain>
    </source>
</reference>
<feature type="transmembrane region" description="Helical" evidence="1">
    <location>
        <begin position="52"/>
        <end position="70"/>
    </location>
</feature>
<dbReference type="Proteomes" id="UP000028542">
    <property type="component" value="Unassembled WGS sequence"/>
</dbReference>
<keyword evidence="3" id="KW-1185">Reference proteome</keyword>
<gene>
    <name evidence="2" type="ORF">IO99_07185</name>
</gene>